<name>A0A8E6BAM0_9BACT</name>
<dbReference type="InterPro" id="IPR001608">
    <property type="entry name" value="Ala_racemase_N"/>
</dbReference>
<dbReference type="PANTHER" id="PTHR28004:SF2">
    <property type="entry name" value="D-SERINE DEHYDRATASE"/>
    <property type="match status" value="1"/>
</dbReference>
<proteinExistence type="inferred from homology"/>
<dbReference type="Pfam" id="PF14031">
    <property type="entry name" value="D-ser_dehydrat"/>
    <property type="match status" value="1"/>
</dbReference>
<evidence type="ECO:0000256" key="2">
    <source>
        <dbReference type="ARBA" id="ARBA00023239"/>
    </source>
</evidence>
<accession>A0A8E6BAM0</accession>
<comment type="similarity">
    <text evidence="1">Belongs to the DSD1 family.</text>
</comment>
<evidence type="ECO:0000313" key="5">
    <source>
        <dbReference type="Proteomes" id="UP000676194"/>
    </source>
</evidence>
<dbReference type="CDD" id="cd06821">
    <property type="entry name" value="PLPDE_III_D-TA"/>
    <property type="match status" value="1"/>
</dbReference>
<dbReference type="AlphaFoldDB" id="A0A8E6BAM0"/>
<reference evidence="4" key="1">
    <citation type="submission" date="2021-05" db="EMBL/GenBank/DDBJ databases">
        <title>Complete genome sequence of the cellulolytic planctomycete Telmatocola sphagniphila SP2T and characterization of the first cellulase from planctomycetes.</title>
        <authorList>
            <person name="Rakitin A.L."/>
            <person name="Beletsky A.V."/>
            <person name="Naumoff D.G."/>
            <person name="Kulichevskaya I.S."/>
            <person name="Mardanov A.V."/>
            <person name="Ravin N.V."/>
            <person name="Dedysh S.N."/>
        </authorList>
    </citation>
    <scope>NUCLEOTIDE SEQUENCE</scope>
    <source>
        <strain evidence="4">SP2T</strain>
    </source>
</reference>
<organism evidence="4 5">
    <name type="scientific">Telmatocola sphagniphila</name>
    <dbReference type="NCBI Taxonomy" id="1123043"/>
    <lineage>
        <taxon>Bacteria</taxon>
        <taxon>Pseudomonadati</taxon>
        <taxon>Planctomycetota</taxon>
        <taxon>Planctomycetia</taxon>
        <taxon>Gemmatales</taxon>
        <taxon>Gemmataceae</taxon>
    </lineage>
</organism>
<keyword evidence="5" id="KW-1185">Reference proteome</keyword>
<dbReference type="InterPro" id="IPR042208">
    <property type="entry name" value="D-ser_dehydrat-like_sf"/>
</dbReference>
<evidence type="ECO:0000256" key="1">
    <source>
        <dbReference type="ARBA" id="ARBA00005323"/>
    </source>
</evidence>
<feature type="domain" description="D-serine dehydratase-like" evidence="3">
    <location>
        <begin position="262"/>
        <end position="352"/>
    </location>
</feature>
<dbReference type="GO" id="GO:0036088">
    <property type="term" value="P:D-serine catabolic process"/>
    <property type="evidence" value="ECO:0007669"/>
    <property type="project" value="TreeGrafter"/>
</dbReference>
<dbReference type="KEGG" id="tsph:KIH39_02945"/>
<dbReference type="Gene3D" id="2.40.37.20">
    <property type="entry name" value="D-serine dehydratase-like domain"/>
    <property type="match status" value="1"/>
</dbReference>
<evidence type="ECO:0000313" key="4">
    <source>
        <dbReference type="EMBL" id="QVL34828.1"/>
    </source>
</evidence>
<dbReference type="EMBL" id="CP074694">
    <property type="protein sequence ID" value="QVL34828.1"/>
    <property type="molecule type" value="Genomic_DNA"/>
</dbReference>
<dbReference type="PANTHER" id="PTHR28004">
    <property type="entry name" value="ZGC:162816-RELATED"/>
    <property type="match status" value="1"/>
</dbReference>
<dbReference type="InterPro" id="IPR051466">
    <property type="entry name" value="D-amino_acid_metab_enzyme"/>
</dbReference>
<keyword evidence="2" id="KW-0456">Lyase</keyword>
<dbReference type="InterPro" id="IPR026956">
    <property type="entry name" value="D-ser_dehydrat-like_dom"/>
</dbReference>
<dbReference type="GO" id="GO:0008721">
    <property type="term" value="F:D-serine ammonia-lyase activity"/>
    <property type="evidence" value="ECO:0007669"/>
    <property type="project" value="TreeGrafter"/>
</dbReference>
<protein>
    <submittedName>
        <fullName evidence="4">D-TA family PLP-dependent enzyme</fullName>
    </submittedName>
</protein>
<gene>
    <name evidence="4" type="ORF">KIH39_02945</name>
</gene>
<dbReference type="Gene3D" id="3.20.20.10">
    <property type="entry name" value="Alanine racemase"/>
    <property type="match status" value="1"/>
</dbReference>
<sequence length="371" mass="40933">MATQYSVTNLAKLFSPSLLFFEELIEANLKRVVEIAGSSDRLRPHVKTHKCPEIVQKALQQGITKHKCATIAEAEMLAIEKVPDVLISYPLVGPNLQRLTALIQKYPATSFAILVDHPTSLKMLEQALCEAGVKVRVLLDLDVGQHRTGICVEKAGDLYRQLASTKNVIPDGFQLYDGHNNQPELESRKKGVEAFLEPILQLRSLLEKQGIPVPRLVCGGTPSFPVHASLNIPGVECSPGTFVLHDAGYGEKYEDLRGFQPAAVVLTRVVSKPTKDRVTFDVGTKAIASDPPAGKRLKLIGFDNFEPVGHNEEHFIIQTPEADRFQPGDWMYAVPIHICPTVALHATAYVVKGQKVGEQWKITARDRVLTI</sequence>
<dbReference type="Pfam" id="PF01168">
    <property type="entry name" value="Ala_racemase_N"/>
    <property type="match status" value="1"/>
</dbReference>
<dbReference type="Proteomes" id="UP000676194">
    <property type="component" value="Chromosome"/>
</dbReference>
<dbReference type="SUPFAM" id="SSF51419">
    <property type="entry name" value="PLP-binding barrel"/>
    <property type="match status" value="1"/>
</dbReference>
<dbReference type="InterPro" id="IPR029066">
    <property type="entry name" value="PLP-binding_barrel"/>
</dbReference>
<dbReference type="SMART" id="SM01119">
    <property type="entry name" value="D-ser_dehydrat"/>
    <property type="match status" value="1"/>
</dbReference>
<evidence type="ECO:0000259" key="3">
    <source>
        <dbReference type="SMART" id="SM01119"/>
    </source>
</evidence>